<accession>A0A177CYJ1</accession>
<organism evidence="2 3">
    <name type="scientific">Paraphaeosphaeria sporulosa</name>
    <dbReference type="NCBI Taxonomy" id="1460663"/>
    <lineage>
        <taxon>Eukaryota</taxon>
        <taxon>Fungi</taxon>
        <taxon>Dikarya</taxon>
        <taxon>Ascomycota</taxon>
        <taxon>Pezizomycotina</taxon>
        <taxon>Dothideomycetes</taxon>
        <taxon>Pleosporomycetidae</taxon>
        <taxon>Pleosporales</taxon>
        <taxon>Massarineae</taxon>
        <taxon>Didymosphaeriaceae</taxon>
        <taxon>Paraphaeosphaeria</taxon>
    </lineage>
</organism>
<feature type="non-terminal residue" evidence="2">
    <location>
        <position position="1"/>
    </location>
</feature>
<name>A0A177CYJ1_9PLEO</name>
<proteinExistence type="predicted"/>
<feature type="transmembrane region" description="Helical" evidence="1">
    <location>
        <begin position="52"/>
        <end position="77"/>
    </location>
</feature>
<keyword evidence="1" id="KW-0812">Transmembrane</keyword>
<dbReference type="EMBL" id="KV441548">
    <property type="protein sequence ID" value="OAG12261.1"/>
    <property type="molecule type" value="Genomic_DNA"/>
</dbReference>
<dbReference type="GeneID" id="28757172"/>
<feature type="transmembrane region" description="Helical" evidence="1">
    <location>
        <begin position="476"/>
        <end position="494"/>
    </location>
</feature>
<keyword evidence="1" id="KW-1133">Transmembrane helix</keyword>
<reference evidence="2 3" key="1">
    <citation type="submission" date="2016-05" db="EMBL/GenBank/DDBJ databases">
        <title>Comparative analysis of secretome profiles of manganese(II)-oxidizing ascomycete fungi.</title>
        <authorList>
            <consortium name="DOE Joint Genome Institute"/>
            <person name="Zeiner C.A."/>
            <person name="Purvine S.O."/>
            <person name="Zink E.M."/>
            <person name="Wu S."/>
            <person name="Pasa-Tolic L."/>
            <person name="Chaput D.L."/>
            <person name="Haridas S."/>
            <person name="Grigoriev I.V."/>
            <person name="Santelli C.M."/>
            <person name="Hansel C.M."/>
        </authorList>
    </citation>
    <scope>NUCLEOTIDE SEQUENCE [LARGE SCALE GENOMIC DNA]</scope>
    <source>
        <strain evidence="2 3">AP3s5-JAC2a</strain>
    </source>
</reference>
<sequence length="581" mass="63832">DGRTAPFSHWMLHNTFYGLVITTTLSTTLLAADRYKWRATGMVYSLANRYPASVAFTVQLLAAFFGVIHVAVICKLINYALRLRLKKASVSLDVLRTWVDMTIPRIDWDLPLRFFFPVMCMVLLSLVPAALWAGSFAPLVSSTRTWMQLEVPAYGNVSFIKEYPMEIGKAGPSVRNSKGLFTYSVGQQLIAPLLSAAAGSSSNDSAKLVHAKIDNTQFSYTGRSYGVGASVGLRDIAITQPATNAAGYKYAEEGYLTTVTCIYNQTSNFTLSGPVNEWIYSAAGNLPDSVEGPEYSNYIGHNAKAIVAMGVAYSELSPRRYVAITAGDSYAHLNNTQCEFDFTPTMFDVTVDLANLNIRVKPSYEVPDFNPSRNLTRTVVRQFELLSNDLTNLYDSLLGQALNSSIAAYAMTTGGTWPPLTQEQRTLGGLTNAMTAMADDMLVAYGAAQLMVRNKYRYSPRGATVSLYALQFGQPAYIYAIFALNTAIVLAVLVERYRTHVWKDLTRFNYLDPRDLIVAASRGGAQLAIAADNMVGQDGTKIPKHVWLLSDPDEGNGRLVVRLRADEDGHAAIEVDGERSE</sequence>
<feature type="non-terminal residue" evidence="2">
    <location>
        <position position="581"/>
    </location>
</feature>
<evidence type="ECO:0000256" key="1">
    <source>
        <dbReference type="SAM" id="Phobius"/>
    </source>
</evidence>
<keyword evidence="1" id="KW-0472">Membrane</keyword>
<feature type="transmembrane region" description="Helical" evidence="1">
    <location>
        <begin position="114"/>
        <end position="134"/>
    </location>
</feature>
<evidence type="ECO:0000313" key="2">
    <source>
        <dbReference type="EMBL" id="OAG12261.1"/>
    </source>
</evidence>
<dbReference type="Proteomes" id="UP000077069">
    <property type="component" value="Unassembled WGS sequence"/>
</dbReference>
<gene>
    <name evidence="2" type="ORF">CC84DRAFT_1073278</name>
</gene>
<dbReference type="AlphaFoldDB" id="A0A177CYJ1"/>
<dbReference type="STRING" id="1460663.A0A177CYJ1"/>
<keyword evidence="3" id="KW-1185">Reference proteome</keyword>
<dbReference type="RefSeq" id="XP_018042626.1">
    <property type="nucleotide sequence ID" value="XM_018173686.1"/>
</dbReference>
<dbReference type="InParanoid" id="A0A177CYJ1"/>
<dbReference type="OrthoDB" id="529273at2759"/>
<evidence type="ECO:0000313" key="3">
    <source>
        <dbReference type="Proteomes" id="UP000077069"/>
    </source>
</evidence>
<feature type="transmembrane region" description="Helical" evidence="1">
    <location>
        <begin position="12"/>
        <end position="32"/>
    </location>
</feature>
<protein>
    <submittedName>
        <fullName evidence="2">Uncharacterized protein</fullName>
    </submittedName>
</protein>